<evidence type="ECO:0000256" key="1">
    <source>
        <dbReference type="SAM" id="Phobius"/>
    </source>
</evidence>
<dbReference type="RefSeq" id="WP_091505866.1">
    <property type="nucleotide sequence ID" value="NZ_FORP01000005.1"/>
</dbReference>
<feature type="transmembrane region" description="Helical" evidence="1">
    <location>
        <begin position="34"/>
        <end position="53"/>
    </location>
</feature>
<keyword evidence="3" id="KW-1185">Reference proteome</keyword>
<dbReference type="AlphaFoldDB" id="A0A1I3R7W1"/>
<evidence type="ECO:0000313" key="3">
    <source>
        <dbReference type="Proteomes" id="UP000199025"/>
    </source>
</evidence>
<feature type="transmembrane region" description="Helical" evidence="1">
    <location>
        <begin position="7"/>
        <end position="28"/>
    </location>
</feature>
<name>A0A1I3R7W1_9PSEU</name>
<gene>
    <name evidence="2" type="ORF">SAMN05421835_105145</name>
</gene>
<sequence length="79" mass="9124">MLTLRFLWSWTKITTLTLLALVIEHAVLTGFWGFALAATITAVVWLAVTVGLYREWRAHGTGYRHEVSEWVTPRPDRRL</sequence>
<evidence type="ECO:0000313" key="2">
    <source>
        <dbReference type="EMBL" id="SFJ41427.1"/>
    </source>
</evidence>
<reference evidence="2 3" key="1">
    <citation type="submission" date="2016-10" db="EMBL/GenBank/DDBJ databases">
        <authorList>
            <person name="de Groot N.N."/>
        </authorList>
    </citation>
    <scope>NUCLEOTIDE SEQUENCE [LARGE SCALE GENOMIC DNA]</scope>
    <source>
        <strain evidence="2 3">DSM 44468</strain>
    </source>
</reference>
<proteinExistence type="predicted"/>
<keyword evidence="1" id="KW-0472">Membrane</keyword>
<protein>
    <submittedName>
        <fullName evidence="2">Uncharacterized protein</fullName>
    </submittedName>
</protein>
<organism evidence="2 3">
    <name type="scientific">Amycolatopsis sacchari</name>
    <dbReference type="NCBI Taxonomy" id="115433"/>
    <lineage>
        <taxon>Bacteria</taxon>
        <taxon>Bacillati</taxon>
        <taxon>Actinomycetota</taxon>
        <taxon>Actinomycetes</taxon>
        <taxon>Pseudonocardiales</taxon>
        <taxon>Pseudonocardiaceae</taxon>
        <taxon>Amycolatopsis</taxon>
    </lineage>
</organism>
<keyword evidence="1" id="KW-0812">Transmembrane</keyword>
<dbReference type="OrthoDB" id="3630364at2"/>
<dbReference type="Proteomes" id="UP000199025">
    <property type="component" value="Unassembled WGS sequence"/>
</dbReference>
<dbReference type="STRING" id="115433.SAMN05421835_105145"/>
<keyword evidence="1" id="KW-1133">Transmembrane helix</keyword>
<dbReference type="EMBL" id="FORP01000005">
    <property type="protein sequence ID" value="SFJ41427.1"/>
    <property type="molecule type" value="Genomic_DNA"/>
</dbReference>
<accession>A0A1I3R7W1</accession>